<keyword evidence="3" id="KW-1185">Reference proteome</keyword>
<proteinExistence type="predicted"/>
<dbReference type="OrthoDB" id="9973045at2759"/>
<feature type="chain" id="PRO_5035220016" evidence="1">
    <location>
        <begin position="17"/>
        <end position="222"/>
    </location>
</feature>
<dbReference type="AlphaFoldDB" id="A0A8J2PUE4"/>
<dbReference type="Proteomes" id="UP000708208">
    <property type="component" value="Unassembled WGS sequence"/>
</dbReference>
<keyword evidence="1" id="KW-0732">Signal</keyword>
<name>A0A8J2PUE4_9HEXA</name>
<accession>A0A8J2PUE4</accession>
<evidence type="ECO:0000256" key="1">
    <source>
        <dbReference type="SAM" id="SignalP"/>
    </source>
</evidence>
<sequence length="222" mass="25007">MLLKFFVLAWCGLVHSETLIIYEHIGRQGESLQMSVEGCTPFPAHQSWNDRVSSIDNQGKCITLHDNGDCTGRYIDLLPGDANQFNLYSAEFDDMASSASPCTRDYRGVHIEDGLYYVESAEDDSALTTEHQRAEDVISQVLMEDAIDAETQKWSISKYNNSPRVNGYKVVPKKHKINPVTTNIRDPGGVKNIWHFLPGLGGKYMIYRHTHRGQNICLANRG</sequence>
<gene>
    <name evidence="2" type="ORF">AFUS01_LOCUS38331</name>
</gene>
<feature type="signal peptide" evidence="1">
    <location>
        <begin position="1"/>
        <end position="16"/>
    </location>
</feature>
<reference evidence="2" key="1">
    <citation type="submission" date="2021-06" db="EMBL/GenBank/DDBJ databases">
        <authorList>
            <person name="Hodson N. C."/>
            <person name="Mongue J. A."/>
            <person name="Jaron S. K."/>
        </authorList>
    </citation>
    <scope>NUCLEOTIDE SEQUENCE</scope>
</reference>
<protein>
    <submittedName>
        <fullName evidence="2">Uncharacterized protein</fullName>
    </submittedName>
</protein>
<evidence type="ECO:0000313" key="2">
    <source>
        <dbReference type="EMBL" id="CAG7828401.1"/>
    </source>
</evidence>
<organism evidence="2 3">
    <name type="scientific">Allacma fusca</name>
    <dbReference type="NCBI Taxonomy" id="39272"/>
    <lineage>
        <taxon>Eukaryota</taxon>
        <taxon>Metazoa</taxon>
        <taxon>Ecdysozoa</taxon>
        <taxon>Arthropoda</taxon>
        <taxon>Hexapoda</taxon>
        <taxon>Collembola</taxon>
        <taxon>Symphypleona</taxon>
        <taxon>Sminthuridae</taxon>
        <taxon>Allacma</taxon>
    </lineage>
</organism>
<dbReference type="EMBL" id="CAJVCH010547334">
    <property type="protein sequence ID" value="CAG7828401.1"/>
    <property type="molecule type" value="Genomic_DNA"/>
</dbReference>
<comment type="caution">
    <text evidence="2">The sequence shown here is derived from an EMBL/GenBank/DDBJ whole genome shotgun (WGS) entry which is preliminary data.</text>
</comment>
<evidence type="ECO:0000313" key="3">
    <source>
        <dbReference type="Proteomes" id="UP000708208"/>
    </source>
</evidence>